<name>A0A4Q9M3L8_9APHY</name>
<dbReference type="EMBL" id="ML143620">
    <property type="protein sequence ID" value="TBU21355.1"/>
    <property type="molecule type" value="Genomic_DNA"/>
</dbReference>
<dbReference type="Proteomes" id="UP000292957">
    <property type="component" value="Unassembled WGS sequence"/>
</dbReference>
<feature type="compositionally biased region" description="Polar residues" evidence="1">
    <location>
        <begin position="1"/>
        <end position="16"/>
    </location>
</feature>
<proteinExistence type="predicted"/>
<organism evidence="2">
    <name type="scientific">Dichomitus squalens</name>
    <dbReference type="NCBI Taxonomy" id="114155"/>
    <lineage>
        <taxon>Eukaryota</taxon>
        <taxon>Fungi</taxon>
        <taxon>Dikarya</taxon>
        <taxon>Basidiomycota</taxon>
        <taxon>Agaricomycotina</taxon>
        <taxon>Agaricomycetes</taxon>
        <taxon>Polyporales</taxon>
        <taxon>Polyporaceae</taxon>
        <taxon>Dichomitus</taxon>
    </lineage>
</organism>
<evidence type="ECO:0000256" key="1">
    <source>
        <dbReference type="SAM" id="MobiDB-lite"/>
    </source>
</evidence>
<reference evidence="2" key="1">
    <citation type="submission" date="2019-01" db="EMBL/GenBank/DDBJ databases">
        <title>Draft genome sequences of three monokaryotic isolates of the white-rot basidiomycete fungus Dichomitus squalens.</title>
        <authorList>
            <consortium name="DOE Joint Genome Institute"/>
            <person name="Lopez S.C."/>
            <person name="Andreopoulos B."/>
            <person name="Pangilinan J."/>
            <person name="Lipzen A."/>
            <person name="Riley R."/>
            <person name="Ahrendt S."/>
            <person name="Ng V."/>
            <person name="Barry K."/>
            <person name="Daum C."/>
            <person name="Grigoriev I.V."/>
            <person name="Hilden K.S."/>
            <person name="Makela M.R."/>
            <person name="de Vries R.P."/>
        </authorList>
    </citation>
    <scope>NUCLEOTIDE SEQUENCE [LARGE SCALE GENOMIC DNA]</scope>
    <source>
        <strain evidence="2">OM18370.1</strain>
    </source>
</reference>
<feature type="region of interest" description="Disordered" evidence="1">
    <location>
        <begin position="1"/>
        <end position="23"/>
    </location>
</feature>
<protein>
    <submittedName>
        <fullName evidence="2">Uncharacterized protein</fullName>
    </submittedName>
</protein>
<evidence type="ECO:0000313" key="2">
    <source>
        <dbReference type="EMBL" id="TBU21355.1"/>
    </source>
</evidence>
<feature type="compositionally biased region" description="Low complexity" evidence="1">
    <location>
        <begin position="81"/>
        <end position="92"/>
    </location>
</feature>
<accession>A0A4Q9M3L8</accession>
<sequence>MSSVNPEAQAMQTSDNVELLDSRTADPPVAHRCLINDMLPTELFDEIFRILKDAGWSMSSVVQGRAGLKSPVGGSGWARVGSGSSPGSMSVT</sequence>
<feature type="region of interest" description="Disordered" evidence="1">
    <location>
        <begin position="67"/>
        <end position="92"/>
    </location>
</feature>
<gene>
    <name evidence="2" type="ORF">BD311DRAFT_812390</name>
</gene>
<dbReference type="AlphaFoldDB" id="A0A4Q9M3L8"/>